<sequence length="140" mass="15465">MFSAVTWTERDSVRNDIPIVFCVIVGVPGRAFPVQIYLEESVGSLQIAIKDTNGNVKNVDIDKLQLFLAKTVEGGWLSAEDEAVTSLLSGDIPERVKKLMHEEMDPTDPVRDFFEGAPTLNTIHVLVKVRDSKPVDIGGR</sequence>
<evidence type="ECO:0000313" key="5">
    <source>
        <dbReference type="EMBL" id="KAL3671088.1"/>
    </source>
</evidence>
<comment type="caution">
    <text evidence="5">The sequence shown here is derived from an EMBL/GenBank/DDBJ whole genome shotgun (WGS) entry which is preliminary data.</text>
</comment>
<dbReference type="Pfam" id="PF20147">
    <property type="entry name" value="Crinkler"/>
    <property type="match status" value="1"/>
</dbReference>
<feature type="domain" description="Crinkler effector protein N-terminal" evidence="4">
    <location>
        <begin position="21"/>
        <end position="128"/>
    </location>
</feature>
<accession>A0ABD3FVY2</accession>
<dbReference type="Proteomes" id="UP001632037">
    <property type="component" value="Unassembled WGS sequence"/>
</dbReference>
<evidence type="ECO:0000259" key="4">
    <source>
        <dbReference type="Pfam" id="PF20147"/>
    </source>
</evidence>
<evidence type="ECO:0000256" key="1">
    <source>
        <dbReference type="ARBA" id="ARBA00004340"/>
    </source>
</evidence>
<dbReference type="AlphaFoldDB" id="A0ABD3FVY2"/>
<evidence type="ECO:0000256" key="3">
    <source>
        <dbReference type="ARBA" id="ARBA00022525"/>
    </source>
</evidence>
<reference evidence="5 6" key="1">
    <citation type="submission" date="2024-09" db="EMBL/GenBank/DDBJ databases">
        <title>Genome sequencing and assembly of Phytophthora oleae, isolate VK10A, causative agent of rot of olive drupes.</title>
        <authorList>
            <person name="Conti Taguali S."/>
            <person name="Riolo M."/>
            <person name="La Spada F."/>
            <person name="Cacciola S.O."/>
            <person name="Dionisio G."/>
        </authorList>
    </citation>
    <scope>NUCLEOTIDE SEQUENCE [LARGE SCALE GENOMIC DNA]</scope>
    <source>
        <strain evidence="5 6">VK10A</strain>
    </source>
</reference>
<dbReference type="GO" id="GO:0005576">
    <property type="term" value="C:extracellular region"/>
    <property type="evidence" value="ECO:0007669"/>
    <property type="project" value="UniProtKB-SubCell"/>
</dbReference>
<keyword evidence="3" id="KW-0964">Secreted</keyword>
<keyword evidence="6" id="KW-1185">Reference proteome</keyword>
<protein>
    <recommendedName>
        <fullName evidence="4">Crinkler effector protein N-terminal domain-containing protein</fullName>
    </recommendedName>
</protein>
<proteinExistence type="predicted"/>
<organism evidence="5 6">
    <name type="scientific">Phytophthora oleae</name>
    <dbReference type="NCBI Taxonomy" id="2107226"/>
    <lineage>
        <taxon>Eukaryota</taxon>
        <taxon>Sar</taxon>
        <taxon>Stramenopiles</taxon>
        <taxon>Oomycota</taxon>
        <taxon>Peronosporomycetes</taxon>
        <taxon>Peronosporales</taxon>
        <taxon>Peronosporaceae</taxon>
        <taxon>Phytophthora</taxon>
    </lineage>
</organism>
<name>A0ABD3FVY2_9STRA</name>
<dbReference type="GO" id="GO:0043657">
    <property type="term" value="C:host cell"/>
    <property type="evidence" value="ECO:0007669"/>
    <property type="project" value="UniProtKB-SubCell"/>
</dbReference>
<dbReference type="EMBL" id="JBIMZQ010000006">
    <property type="protein sequence ID" value="KAL3671088.1"/>
    <property type="molecule type" value="Genomic_DNA"/>
</dbReference>
<evidence type="ECO:0000256" key="2">
    <source>
        <dbReference type="ARBA" id="ARBA00004613"/>
    </source>
</evidence>
<dbReference type="InterPro" id="IPR045379">
    <property type="entry name" value="Crinkler_N"/>
</dbReference>
<evidence type="ECO:0000313" key="6">
    <source>
        <dbReference type="Proteomes" id="UP001632037"/>
    </source>
</evidence>
<comment type="subcellular location">
    <subcellularLocation>
        <location evidence="1">Host cell</location>
    </subcellularLocation>
    <subcellularLocation>
        <location evidence="2">Secreted</location>
    </subcellularLocation>
</comment>
<gene>
    <name evidence="5" type="ORF">V7S43_004270</name>
</gene>